<proteinExistence type="inferred from homology"/>
<evidence type="ECO:0000256" key="3">
    <source>
        <dbReference type="ARBA" id="ARBA00022679"/>
    </source>
</evidence>
<sequence length="386" mass="41357">MTARPEPRPDAGRRYLIMSASMGSGHDGVALELARRLRERGHTTYLVDVLDLLPAGFGVGVRGIYGLMLRHAPGRYQRVYDAFGDPREGRRMIEPLVRLAAPAGHAALREIAPDAVFSTFHLAGAVVGRLREEGRLDVPTLVVITEFNPHAVWLSSGNDAYLCLTPSGQRTAATLVSGRAHWLGPIVRPEYERPNPDARPTPPAVAARPPTVLVSSGSWGVANGLADTVRALASTGRYFPLALCGRNSRLLDEVRRVAGPEHALGWREDLPDLVAGAYAVVENAGGQTCAEAFRAGTPVVIHAPLPGHGRAAGRHLTRAGLARRSDTPHDLVTALDALHPDGPARFEQIERARTIFRADGIDLLLALAESGTAGDAVAPARFGRHR</sequence>
<feature type="domain" description="Diacylglycerol glucosyltransferase N-terminal" evidence="4">
    <location>
        <begin position="29"/>
        <end position="167"/>
    </location>
</feature>
<comment type="caution">
    <text evidence="5">The sequence shown here is derived from an EMBL/GenBank/DDBJ whole genome shotgun (WGS) entry which is preliminary data.</text>
</comment>
<dbReference type="GO" id="GO:0016020">
    <property type="term" value="C:membrane"/>
    <property type="evidence" value="ECO:0007669"/>
    <property type="project" value="GOC"/>
</dbReference>
<dbReference type="GO" id="GO:0016758">
    <property type="term" value="F:hexosyltransferase activity"/>
    <property type="evidence" value="ECO:0007669"/>
    <property type="project" value="InterPro"/>
</dbReference>
<accession>A0A927RI95</accession>
<gene>
    <name evidence="5" type="ORF">HEB94_002789</name>
</gene>
<organism evidence="5 6">
    <name type="scientific">Actinopolymorpha pittospori</name>
    <dbReference type="NCBI Taxonomy" id="648752"/>
    <lineage>
        <taxon>Bacteria</taxon>
        <taxon>Bacillati</taxon>
        <taxon>Actinomycetota</taxon>
        <taxon>Actinomycetes</taxon>
        <taxon>Propionibacteriales</taxon>
        <taxon>Actinopolymorphaceae</taxon>
        <taxon>Actinopolymorpha</taxon>
    </lineage>
</organism>
<evidence type="ECO:0000259" key="4">
    <source>
        <dbReference type="Pfam" id="PF06925"/>
    </source>
</evidence>
<reference evidence="5" key="1">
    <citation type="submission" date="2020-10" db="EMBL/GenBank/DDBJ databases">
        <title>Sequencing the genomes of 1000 actinobacteria strains.</title>
        <authorList>
            <person name="Klenk H.-P."/>
        </authorList>
    </citation>
    <scope>NUCLEOTIDE SEQUENCE</scope>
    <source>
        <strain evidence="5">DSM 45354</strain>
    </source>
</reference>
<dbReference type="PANTHER" id="PTHR43025:SF3">
    <property type="entry name" value="MONOGALACTOSYLDIACYLGLYCEROL SYNTHASE 1, CHLOROPLASTIC"/>
    <property type="match status" value="1"/>
</dbReference>
<evidence type="ECO:0000313" key="6">
    <source>
        <dbReference type="Proteomes" id="UP000638648"/>
    </source>
</evidence>
<evidence type="ECO:0000313" key="5">
    <source>
        <dbReference type="EMBL" id="MBE1605941.1"/>
    </source>
</evidence>
<name>A0A927RI95_9ACTN</name>
<keyword evidence="2" id="KW-0328">Glycosyltransferase</keyword>
<dbReference type="Proteomes" id="UP000638648">
    <property type="component" value="Unassembled WGS sequence"/>
</dbReference>
<dbReference type="InterPro" id="IPR050519">
    <property type="entry name" value="Glycosyltransf_28_UgtP"/>
</dbReference>
<evidence type="ECO:0000256" key="1">
    <source>
        <dbReference type="ARBA" id="ARBA00006962"/>
    </source>
</evidence>
<dbReference type="AlphaFoldDB" id="A0A927RI95"/>
<dbReference type="SUPFAM" id="SSF53756">
    <property type="entry name" value="UDP-Glycosyltransferase/glycogen phosphorylase"/>
    <property type="match status" value="1"/>
</dbReference>
<dbReference type="GO" id="GO:0009247">
    <property type="term" value="P:glycolipid biosynthetic process"/>
    <property type="evidence" value="ECO:0007669"/>
    <property type="project" value="InterPro"/>
</dbReference>
<dbReference type="Gene3D" id="3.40.50.2000">
    <property type="entry name" value="Glycogen Phosphorylase B"/>
    <property type="match status" value="1"/>
</dbReference>
<protein>
    <submittedName>
        <fullName evidence="5">UDP-N-acetylglucosamine:LPS N-acetylglucosamine transferase</fullName>
    </submittedName>
</protein>
<dbReference type="RefSeq" id="WP_192750152.1">
    <property type="nucleotide sequence ID" value="NZ_BAABJL010000236.1"/>
</dbReference>
<evidence type="ECO:0000256" key="2">
    <source>
        <dbReference type="ARBA" id="ARBA00022676"/>
    </source>
</evidence>
<keyword evidence="6" id="KW-1185">Reference proteome</keyword>
<dbReference type="InterPro" id="IPR009695">
    <property type="entry name" value="Diacylglyc_glucosyltr_N"/>
</dbReference>
<dbReference type="Pfam" id="PF06925">
    <property type="entry name" value="MGDG_synth"/>
    <property type="match status" value="1"/>
</dbReference>
<comment type="similarity">
    <text evidence="1">Belongs to the glycosyltransferase 28 family.</text>
</comment>
<dbReference type="PANTHER" id="PTHR43025">
    <property type="entry name" value="MONOGALACTOSYLDIACYLGLYCEROL SYNTHASE"/>
    <property type="match status" value="1"/>
</dbReference>
<keyword evidence="3 5" id="KW-0808">Transferase</keyword>
<dbReference type="EMBL" id="JADBEM010000001">
    <property type="protein sequence ID" value="MBE1605941.1"/>
    <property type="molecule type" value="Genomic_DNA"/>
</dbReference>